<feature type="compositionally biased region" description="Basic and acidic residues" evidence="4">
    <location>
        <begin position="461"/>
        <end position="477"/>
    </location>
</feature>
<dbReference type="InterPro" id="IPR001388">
    <property type="entry name" value="Synaptobrevin-like"/>
</dbReference>
<evidence type="ECO:0000256" key="1">
    <source>
        <dbReference type="ARBA" id="ARBA00008025"/>
    </source>
</evidence>
<feature type="region of interest" description="Disordered" evidence="4">
    <location>
        <begin position="1"/>
        <end position="22"/>
    </location>
</feature>
<accession>A0AAW1B009</accession>
<feature type="compositionally biased region" description="Basic and acidic residues" evidence="4">
    <location>
        <begin position="77"/>
        <end position="87"/>
    </location>
</feature>
<comment type="subcellular location">
    <subcellularLocation>
        <location evidence="2">Endomembrane system</location>
        <topology evidence="2">Single-pass type IV membrane protein</topology>
    </subcellularLocation>
</comment>
<evidence type="ECO:0000256" key="2">
    <source>
        <dbReference type="ARBA" id="ARBA00046280"/>
    </source>
</evidence>
<reference evidence="7 8" key="1">
    <citation type="journal article" date="2024" name="Proc. Natl. Acad. Sci. U.S.A.">
        <title>The genetic regulatory architecture and epigenomic basis for age-related changes in rattlesnake venom.</title>
        <authorList>
            <person name="Hogan M.P."/>
            <person name="Holding M.L."/>
            <person name="Nystrom G.S."/>
            <person name="Colston T.J."/>
            <person name="Bartlett D.A."/>
            <person name="Mason A.J."/>
            <person name="Ellsworth S.A."/>
            <person name="Rautsaw R.M."/>
            <person name="Lawrence K.C."/>
            <person name="Strickland J.L."/>
            <person name="He B."/>
            <person name="Fraser P."/>
            <person name="Margres M.J."/>
            <person name="Gilbert D.M."/>
            <person name="Gibbs H.L."/>
            <person name="Parkinson C.L."/>
            <person name="Rokyta D.R."/>
        </authorList>
    </citation>
    <scope>NUCLEOTIDE SEQUENCE [LARGE SCALE GENOMIC DNA]</scope>
    <source>
        <strain evidence="7">DRR0105</strain>
    </source>
</reference>
<keyword evidence="5" id="KW-1133">Transmembrane helix</keyword>
<dbReference type="PRINTS" id="PR00219">
    <property type="entry name" value="SYNAPTOBREVN"/>
</dbReference>
<dbReference type="InterPro" id="IPR042581">
    <property type="entry name" value="VAMP5_R-SNARE"/>
</dbReference>
<sequence>MHRKAQSFQQHKWGTGVPSHPESLEVEHGLRVSAFPMQPWLSAQSEGEPGCFSRADQPLSSQAPGAGWQGSGPASERASERGGRFGEARNASRRPPAARGPNGAQRPPGKQRRLRENFPPAPGSGCPRGAGRAHLPSVSRATSAAALAIVPRRLRGALRGGGSGALTFAARGRQRRPACRERGCHLRLRRLCSPLLSRPAALRCAARSAPPLAAPPPRLVGWRVGGGRAAAGAAGTGRRRPSELRLTREVTAATEGRPARLNAPARVSCQAGRILYTEGGQSSEGIPRGGGEGTGEEGFLQRPGAAPWICSLSPPSKMKGGAPPSSSSLALEAERPVRENQEQPGKSCPFLHTCLTCDWAPRNARYLAAASWEASWPFGIWETLGSGWGPDAALPAPTVSPEQKTFWASPKRFSGLIRTGGAPTSGAGSEDGRGKSHRRPSPPLSPLEPSGTRRHGGPVAEESRSRRSEVRRAESNGRRVSARSAAPAAQAGRASGGAASARSSSRQARRPAPRGLRRGGELSGSSGSRLLFPLGRPEDAARLLPEDPARVEAPPGPLPPPQLPAPAMVSAELRRLPLLPGRGSGPVARSGASFLRVRCSGSRRRVLAGDLRGLDGARGRPAAPGEEAVRRRPVAGLGGSRSRRVFLGRGEICSVASLRGRPSPRLGRLWVDGRAAPSWPVQRGLWPALRLQRKGSLPQCGAQPLSDPPPPLSCGVLSLKPFVPPFQQKLPVRGENHLGRCQQEAEEVTEIMLDNYTKVLDREGKLSDLDERADELCKQSSAFTKTTKTLAQKKRWENMRFKIILLAVVVVAVLLIVITLYFTLSGSGNQVAPAKTSTGGD</sequence>
<feature type="domain" description="V-SNARE coiled-coil homology" evidence="6">
    <location>
        <begin position="737"/>
        <end position="797"/>
    </location>
</feature>
<feature type="compositionally biased region" description="Low complexity" evidence="4">
    <location>
        <begin position="478"/>
        <end position="506"/>
    </location>
</feature>
<dbReference type="GO" id="GO:0043001">
    <property type="term" value="P:Golgi to plasma membrane protein transport"/>
    <property type="evidence" value="ECO:0007669"/>
    <property type="project" value="TreeGrafter"/>
</dbReference>
<evidence type="ECO:0000313" key="7">
    <source>
        <dbReference type="EMBL" id="KAK9395325.1"/>
    </source>
</evidence>
<comment type="caution">
    <text evidence="7">The sequence shown here is derived from an EMBL/GenBank/DDBJ whole genome shotgun (WGS) entry which is preliminary data.</text>
</comment>
<keyword evidence="5" id="KW-0812">Transmembrane</keyword>
<organism evidence="7 8">
    <name type="scientific">Crotalus adamanteus</name>
    <name type="common">Eastern diamondback rattlesnake</name>
    <dbReference type="NCBI Taxonomy" id="8729"/>
    <lineage>
        <taxon>Eukaryota</taxon>
        <taxon>Metazoa</taxon>
        <taxon>Chordata</taxon>
        <taxon>Craniata</taxon>
        <taxon>Vertebrata</taxon>
        <taxon>Euteleostomi</taxon>
        <taxon>Lepidosauria</taxon>
        <taxon>Squamata</taxon>
        <taxon>Bifurcata</taxon>
        <taxon>Unidentata</taxon>
        <taxon>Episquamata</taxon>
        <taxon>Toxicofera</taxon>
        <taxon>Serpentes</taxon>
        <taxon>Colubroidea</taxon>
        <taxon>Viperidae</taxon>
        <taxon>Crotalinae</taxon>
        <taxon>Crotalus</taxon>
    </lineage>
</organism>
<feature type="compositionally biased region" description="Low complexity" evidence="4">
    <location>
        <begin position="523"/>
        <end position="533"/>
    </location>
</feature>
<feature type="region of interest" description="Disordered" evidence="4">
    <location>
        <begin position="42"/>
        <end position="137"/>
    </location>
</feature>
<evidence type="ECO:0000256" key="3">
    <source>
        <dbReference type="PROSITE-ProRule" id="PRU00290"/>
    </source>
</evidence>
<dbReference type="EMBL" id="JAOTOJ010000010">
    <property type="protein sequence ID" value="KAK9395325.1"/>
    <property type="molecule type" value="Genomic_DNA"/>
</dbReference>
<feature type="region of interest" description="Disordered" evidence="4">
    <location>
        <begin position="316"/>
        <end position="345"/>
    </location>
</feature>
<dbReference type="GO" id="GO:0005886">
    <property type="term" value="C:plasma membrane"/>
    <property type="evidence" value="ECO:0007669"/>
    <property type="project" value="TreeGrafter"/>
</dbReference>
<proteinExistence type="inferred from homology"/>
<feature type="compositionally biased region" description="Basic residues" evidence="4">
    <location>
        <begin position="507"/>
        <end position="517"/>
    </location>
</feature>
<comment type="similarity">
    <text evidence="1">Belongs to the synaptobrevin family.</text>
</comment>
<feature type="compositionally biased region" description="Low complexity" evidence="4">
    <location>
        <begin position="320"/>
        <end position="331"/>
    </location>
</feature>
<evidence type="ECO:0000259" key="6">
    <source>
        <dbReference type="PROSITE" id="PS50892"/>
    </source>
</evidence>
<dbReference type="PANTHER" id="PTHR47462:SF1">
    <property type="entry name" value="VESICLE-ASSOCIATED MEMBRANE PROTEIN 5"/>
    <property type="match status" value="1"/>
</dbReference>
<feature type="region of interest" description="Disordered" evidence="4">
    <location>
        <begin position="412"/>
        <end position="533"/>
    </location>
</feature>
<dbReference type="PROSITE" id="PS50892">
    <property type="entry name" value="V_SNARE"/>
    <property type="match status" value="1"/>
</dbReference>
<dbReference type="AlphaFoldDB" id="A0AAW1B009"/>
<dbReference type="SUPFAM" id="SSF58038">
    <property type="entry name" value="SNARE fusion complex"/>
    <property type="match status" value="1"/>
</dbReference>
<feature type="compositionally biased region" description="Low complexity" evidence="4">
    <location>
        <begin position="93"/>
        <end position="108"/>
    </location>
</feature>
<keyword evidence="3" id="KW-0175">Coiled coil</keyword>
<name>A0AAW1B009_CROAD</name>
<evidence type="ECO:0000256" key="5">
    <source>
        <dbReference type="SAM" id="Phobius"/>
    </source>
</evidence>
<keyword evidence="5" id="KW-0472">Membrane</keyword>
<dbReference type="Gene3D" id="1.20.5.110">
    <property type="match status" value="1"/>
</dbReference>
<dbReference type="GO" id="GO:0012505">
    <property type="term" value="C:endomembrane system"/>
    <property type="evidence" value="ECO:0007669"/>
    <property type="project" value="UniProtKB-SubCell"/>
</dbReference>
<dbReference type="PANTHER" id="PTHR47462">
    <property type="entry name" value="VESICLE-ASSOCIATED MEMBRANE PROTEIN 5"/>
    <property type="match status" value="1"/>
</dbReference>
<feature type="compositionally biased region" description="Basic and acidic residues" evidence="4">
    <location>
        <begin position="332"/>
        <end position="341"/>
    </location>
</feature>
<gene>
    <name evidence="7" type="ORF">NXF25_014671</name>
</gene>
<dbReference type="InterPro" id="IPR042855">
    <property type="entry name" value="V_SNARE_CC"/>
</dbReference>
<feature type="transmembrane region" description="Helical" evidence="5">
    <location>
        <begin position="803"/>
        <end position="824"/>
    </location>
</feature>
<dbReference type="Proteomes" id="UP001474421">
    <property type="component" value="Unassembled WGS sequence"/>
</dbReference>
<evidence type="ECO:0000313" key="8">
    <source>
        <dbReference type="Proteomes" id="UP001474421"/>
    </source>
</evidence>
<keyword evidence="8" id="KW-1185">Reference proteome</keyword>
<evidence type="ECO:0000256" key="4">
    <source>
        <dbReference type="SAM" id="MobiDB-lite"/>
    </source>
</evidence>
<feature type="compositionally biased region" description="Polar residues" evidence="4">
    <location>
        <begin position="1"/>
        <end position="12"/>
    </location>
</feature>
<dbReference type="Pfam" id="PF00957">
    <property type="entry name" value="Synaptobrevin"/>
    <property type="match status" value="1"/>
</dbReference>
<dbReference type="InterPro" id="IPR042166">
    <property type="entry name" value="Vamp5"/>
</dbReference>
<protein>
    <submittedName>
        <fullName evidence="7">Vesicle-associated membrane protein 5</fullName>
    </submittedName>
</protein>
<dbReference type="CDD" id="cd15872">
    <property type="entry name" value="R-SNARE_VAMP5"/>
    <property type="match status" value="1"/>
</dbReference>